<protein>
    <recommendedName>
        <fullName evidence="1">Ferritin-like diiron domain-containing protein</fullName>
    </recommendedName>
</protein>
<evidence type="ECO:0000313" key="3">
    <source>
        <dbReference type="Proteomes" id="UP000075635"/>
    </source>
</evidence>
<proteinExistence type="predicted"/>
<name>A0A150R1M0_SORCE</name>
<dbReference type="InterPro" id="IPR012347">
    <property type="entry name" value="Ferritin-like"/>
</dbReference>
<sequence length="182" mass="20567">MQKLAQRNKDKAIDLLNERLTYERASVRLYDSIVEKVGRAADPGLLNLLGQLREYRDQEKEHEEWLEAQIRALGGDAHAETDGSRLITIESQGIGQVVLDGDQNPAHLFHALLTAELVDNAGWQLLLELADEADDDVARESFRKRLHEEEDHLILTRQVVERLTRKELLGSPDEAVAMANPT</sequence>
<reference evidence="2 3" key="1">
    <citation type="submission" date="2014-02" db="EMBL/GenBank/DDBJ databases">
        <title>The small core and large imbalanced accessory genome model reveals a collaborative survival strategy of Sorangium cellulosum strains in nature.</title>
        <authorList>
            <person name="Han K."/>
            <person name="Peng R."/>
            <person name="Blom J."/>
            <person name="Li Y.-Z."/>
        </authorList>
    </citation>
    <scope>NUCLEOTIDE SEQUENCE [LARGE SCALE GENOMIC DNA]</scope>
    <source>
        <strain evidence="2 3">So0011-07</strain>
    </source>
</reference>
<accession>A0A150R1M0</accession>
<gene>
    <name evidence="2" type="ORF">BE17_25565</name>
</gene>
<organism evidence="2 3">
    <name type="scientific">Sorangium cellulosum</name>
    <name type="common">Polyangium cellulosum</name>
    <dbReference type="NCBI Taxonomy" id="56"/>
    <lineage>
        <taxon>Bacteria</taxon>
        <taxon>Pseudomonadati</taxon>
        <taxon>Myxococcota</taxon>
        <taxon>Polyangia</taxon>
        <taxon>Polyangiales</taxon>
        <taxon>Polyangiaceae</taxon>
        <taxon>Sorangium</taxon>
    </lineage>
</organism>
<dbReference type="Proteomes" id="UP000075635">
    <property type="component" value="Unassembled WGS sequence"/>
</dbReference>
<dbReference type="SUPFAM" id="SSF47240">
    <property type="entry name" value="Ferritin-like"/>
    <property type="match status" value="1"/>
</dbReference>
<dbReference type="EMBL" id="JEMB01003314">
    <property type="protein sequence ID" value="KYF74160.1"/>
    <property type="molecule type" value="Genomic_DNA"/>
</dbReference>
<evidence type="ECO:0000259" key="1">
    <source>
        <dbReference type="PROSITE" id="PS50905"/>
    </source>
</evidence>
<dbReference type="CDD" id="cd00657">
    <property type="entry name" value="Ferritin_like"/>
    <property type="match status" value="1"/>
</dbReference>
<comment type="caution">
    <text evidence="2">The sequence shown here is derived from an EMBL/GenBank/DDBJ whole genome shotgun (WGS) entry which is preliminary data.</text>
</comment>
<evidence type="ECO:0000313" key="2">
    <source>
        <dbReference type="EMBL" id="KYF74160.1"/>
    </source>
</evidence>
<dbReference type="Gene3D" id="1.20.1260.10">
    <property type="match status" value="1"/>
</dbReference>
<dbReference type="AlphaFoldDB" id="A0A150R1M0"/>
<feature type="domain" description="Ferritin-like diiron" evidence="1">
    <location>
        <begin position="6"/>
        <end position="167"/>
    </location>
</feature>
<dbReference type="PROSITE" id="PS50905">
    <property type="entry name" value="FERRITIN_LIKE"/>
    <property type="match status" value="1"/>
</dbReference>
<dbReference type="InterPro" id="IPR009078">
    <property type="entry name" value="Ferritin-like_SF"/>
</dbReference>
<dbReference type="InterPro" id="IPR009040">
    <property type="entry name" value="Ferritin-like_diiron"/>
</dbReference>